<protein>
    <recommendedName>
        <fullName evidence="3">SMODS and SLOG-associating 2TM effector domain-containing protein</fullName>
    </recommendedName>
</protein>
<sequence length="158" mass="18150">MTAIITAFLSAIAAFVESWLAARFALGRFRSEKIWERCAGAYSAVFAALHRHWLWYSTHQHALMHGKDLSKEETERLSAAYDQAQADIQTTLASETWPVSDPFRQRLDRLERELRRRSDDWFSHLEDNESALRAAIDDLRTISREELKVPSDTLTLGG</sequence>
<reference evidence="1 2" key="1">
    <citation type="submission" date="2024-07" db="EMBL/GenBank/DDBJ databases">
        <title>Genomic Encyclopedia of Type Strains, Phase V (KMG-V): Genome sequencing to study the core and pangenomes of soil and plant-associated prokaryotes.</title>
        <authorList>
            <person name="Whitman W."/>
        </authorList>
    </citation>
    <scope>NUCLEOTIDE SEQUENCE [LARGE SCALE GENOMIC DNA]</scope>
    <source>
        <strain evidence="1 2">USDA 222</strain>
    </source>
</reference>
<evidence type="ECO:0000313" key="1">
    <source>
        <dbReference type="EMBL" id="MEY9467687.1"/>
    </source>
</evidence>
<name>A0ABV4G700_9BRAD</name>
<dbReference type="Proteomes" id="UP001565474">
    <property type="component" value="Unassembled WGS sequence"/>
</dbReference>
<evidence type="ECO:0008006" key="3">
    <source>
        <dbReference type="Google" id="ProtNLM"/>
    </source>
</evidence>
<accession>A0ABV4G700</accession>
<dbReference type="EMBL" id="JBGBZN010000001">
    <property type="protein sequence ID" value="MEY9467687.1"/>
    <property type="molecule type" value="Genomic_DNA"/>
</dbReference>
<dbReference type="RefSeq" id="WP_036045848.1">
    <property type="nucleotide sequence ID" value="NZ_JBGBYD010000001.1"/>
</dbReference>
<organism evidence="1 2">
    <name type="scientific">Bradyrhizobium yuanmingense</name>
    <dbReference type="NCBI Taxonomy" id="108015"/>
    <lineage>
        <taxon>Bacteria</taxon>
        <taxon>Pseudomonadati</taxon>
        <taxon>Pseudomonadota</taxon>
        <taxon>Alphaproteobacteria</taxon>
        <taxon>Hyphomicrobiales</taxon>
        <taxon>Nitrobacteraceae</taxon>
        <taxon>Bradyrhizobium</taxon>
    </lineage>
</organism>
<proteinExistence type="predicted"/>
<keyword evidence="2" id="KW-1185">Reference proteome</keyword>
<gene>
    <name evidence="1" type="ORF">ABH992_000086</name>
</gene>
<evidence type="ECO:0000313" key="2">
    <source>
        <dbReference type="Proteomes" id="UP001565474"/>
    </source>
</evidence>
<comment type="caution">
    <text evidence="1">The sequence shown here is derived from an EMBL/GenBank/DDBJ whole genome shotgun (WGS) entry which is preliminary data.</text>
</comment>